<dbReference type="STRING" id="1524460.IX84_08895"/>
<feature type="signal peptide" evidence="1">
    <location>
        <begin position="1"/>
        <end position="19"/>
    </location>
</feature>
<dbReference type="Gene3D" id="3.40.50.410">
    <property type="entry name" value="von Willebrand factor, type A domain"/>
    <property type="match status" value="1"/>
</dbReference>
<evidence type="ECO:0000256" key="1">
    <source>
        <dbReference type="SAM" id="SignalP"/>
    </source>
</evidence>
<organism evidence="2 3">
    <name type="scientific">Phaeodactylibacter xiamenensis</name>
    <dbReference type="NCBI Taxonomy" id="1524460"/>
    <lineage>
        <taxon>Bacteria</taxon>
        <taxon>Pseudomonadati</taxon>
        <taxon>Bacteroidota</taxon>
        <taxon>Saprospiria</taxon>
        <taxon>Saprospirales</taxon>
        <taxon>Haliscomenobacteraceae</taxon>
        <taxon>Phaeodactylibacter</taxon>
    </lineage>
</organism>
<dbReference type="Proteomes" id="UP000029736">
    <property type="component" value="Unassembled WGS sequence"/>
</dbReference>
<dbReference type="OrthoDB" id="5348860at2"/>
<dbReference type="EMBL" id="JPOS01000019">
    <property type="protein sequence ID" value="KGE88313.1"/>
    <property type="molecule type" value="Genomic_DNA"/>
</dbReference>
<sequence length="113" mass="12407">MKTLLPIFTILFVALTALAQEAPAPMLLIYDASGSMWQKLGDETKKVLAAEALSSTVANFSEDQPVALMAYGHREKDNCDDVEWLLGLDNTSKEEVMKSESGRSVRTVATTKR</sequence>
<dbReference type="RefSeq" id="WP_044218834.1">
    <property type="nucleotide sequence ID" value="NZ_JBKAGJ010000017.1"/>
</dbReference>
<keyword evidence="3" id="KW-1185">Reference proteome</keyword>
<dbReference type="AlphaFoldDB" id="A0A098S9M0"/>
<evidence type="ECO:0000313" key="2">
    <source>
        <dbReference type="EMBL" id="KGE88313.1"/>
    </source>
</evidence>
<comment type="caution">
    <text evidence="2">The sequence shown here is derived from an EMBL/GenBank/DDBJ whole genome shotgun (WGS) entry which is preliminary data.</text>
</comment>
<protein>
    <recommendedName>
        <fullName evidence="4">VWFA domain-containing protein</fullName>
    </recommendedName>
</protein>
<keyword evidence="1" id="KW-0732">Signal</keyword>
<evidence type="ECO:0000313" key="3">
    <source>
        <dbReference type="Proteomes" id="UP000029736"/>
    </source>
</evidence>
<reference evidence="2 3" key="1">
    <citation type="journal article" date="2014" name="Int. J. Syst. Evol. Microbiol.">
        <title>Phaeodactylibacter xiamenensis gen. nov., sp. nov., a member of the family Saprospiraceae isolated from the marine alga Phaeodactylum tricornutum.</title>
        <authorList>
            <person name="Chen Z.Jr."/>
            <person name="Lei X."/>
            <person name="Lai Q."/>
            <person name="Li Y."/>
            <person name="Zhang B."/>
            <person name="Zhang J."/>
            <person name="Zhang H."/>
            <person name="Yang L."/>
            <person name="Zheng W."/>
            <person name="Tian Y."/>
            <person name="Yu Z."/>
            <person name="Xu H.Jr."/>
            <person name="Zheng T."/>
        </authorList>
    </citation>
    <scope>NUCLEOTIDE SEQUENCE [LARGE SCALE GENOMIC DNA]</scope>
    <source>
        <strain evidence="2 3">KD52</strain>
    </source>
</reference>
<dbReference type="InterPro" id="IPR036465">
    <property type="entry name" value="vWFA_dom_sf"/>
</dbReference>
<dbReference type="SUPFAM" id="SSF53300">
    <property type="entry name" value="vWA-like"/>
    <property type="match status" value="1"/>
</dbReference>
<proteinExistence type="predicted"/>
<evidence type="ECO:0008006" key="4">
    <source>
        <dbReference type="Google" id="ProtNLM"/>
    </source>
</evidence>
<gene>
    <name evidence="2" type="ORF">IX84_08895</name>
</gene>
<name>A0A098S9M0_9BACT</name>
<feature type="chain" id="PRO_5001947809" description="VWFA domain-containing protein" evidence="1">
    <location>
        <begin position="20"/>
        <end position="113"/>
    </location>
</feature>
<accession>A0A098S9M0</accession>